<evidence type="ECO:0000259" key="4">
    <source>
        <dbReference type="Pfam" id="PF05592"/>
    </source>
</evidence>
<reference evidence="8" key="1">
    <citation type="journal article" date="2021" name="PeerJ">
        <title>Extensive microbial diversity within the chicken gut microbiome revealed by metagenomics and culture.</title>
        <authorList>
            <person name="Gilroy R."/>
            <person name="Ravi A."/>
            <person name="Getino M."/>
            <person name="Pursley I."/>
            <person name="Horton D.L."/>
            <person name="Alikhan N.F."/>
            <person name="Baker D."/>
            <person name="Gharbi K."/>
            <person name="Hall N."/>
            <person name="Watson M."/>
            <person name="Adriaenssens E.M."/>
            <person name="Foster-Nyarko E."/>
            <person name="Jarju S."/>
            <person name="Secka A."/>
            <person name="Antonio M."/>
            <person name="Oren A."/>
            <person name="Chaudhuri R.R."/>
            <person name="La Ragione R."/>
            <person name="Hildebrand F."/>
            <person name="Pallen M.J."/>
        </authorList>
    </citation>
    <scope>NUCLEOTIDE SEQUENCE</scope>
    <source>
        <strain evidence="8">CHK192-19661</strain>
    </source>
</reference>
<evidence type="ECO:0000313" key="8">
    <source>
        <dbReference type="EMBL" id="HIZ09852.1"/>
    </source>
</evidence>
<evidence type="ECO:0000313" key="9">
    <source>
        <dbReference type="Proteomes" id="UP000824025"/>
    </source>
</evidence>
<evidence type="ECO:0000259" key="5">
    <source>
        <dbReference type="Pfam" id="PF08531"/>
    </source>
</evidence>
<protein>
    <recommendedName>
        <fullName evidence="2">alpha-L-rhamnosidase</fullName>
        <ecNumber evidence="2">3.2.1.40</ecNumber>
    </recommendedName>
</protein>
<sequence length="726" mass="80382">MLKGCFVGVRENADTFVLEKTFRAPAAKKAVLRATALGTYFAEINGVRVGDAYLAPGWTTYGKTLQVQEYDVTALLREGENTLSFTVNEGWYCGPLTWQDRRALYGEKPAVCADLYIDGKLVLSASEEWSARESFIRKSGIYDGETQDFTAECAALTPCAVAFDKKVLVPQICEPVRTTQRLPVREVIRTPKGELVYDFGQNFAGVAEIRTPEGFSGTVTLQFAEVLVGGNFYTANLRSAKATDTFTVKGAAVLSPEFTFHGFRYMKMEGAELPAENVTALVRHTDMRRTGRIAVDDARFRRLLDNVVWGQRSNFVDIPSDCPQRDERLGWTGDINAFCRTAAYNYDVRAFLKKWLKTVRDDQRKTGEIAYVSPDVLGWNGTDAMWCDAVSMVPWTLYEMYGDLSFLSENFGAMKKFIAARERNMENGLVARGHEFGDWLALDNEEFVGNGVYGRTDSFFLTNALHANTLKIAAETARLLGDGAAEKRYRGKYAAHLKRMRREYFTAGGRLAFDTVTAQAVALHFGIVPEEHRAKLARALGENVRRHGYRVTTGFIGSSFLLYALADNGCFDAACKLLLNEKFPGWLYEVDMGATTIWERWNSLLPDGTPNPDGMNSYNHYAYGSMMEFVYSRIAGIGAAAPGFAKIRIAPHFCEGLNKVRAEYESVHGRIAAGYEAADGKIVYTAEIPEGAEAEIELPGEAPVCAGGGVYTFERPLPAAGDAPKS</sequence>
<dbReference type="Pfam" id="PF17390">
    <property type="entry name" value="Bac_rhamnosid_C"/>
    <property type="match status" value="1"/>
</dbReference>
<name>A0A9D2II12_9FIRM</name>
<dbReference type="EC" id="3.2.1.40" evidence="2"/>
<evidence type="ECO:0000259" key="7">
    <source>
        <dbReference type="Pfam" id="PF17390"/>
    </source>
</evidence>
<dbReference type="InterPro" id="IPR008902">
    <property type="entry name" value="Rhamnosid_concanavalin"/>
</dbReference>
<dbReference type="InterPro" id="IPR013737">
    <property type="entry name" value="Bac_rhamnosid_N"/>
</dbReference>
<evidence type="ECO:0000256" key="2">
    <source>
        <dbReference type="ARBA" id="ARBA00012652"/>
    </source>
</evidence>
<dbReference type="Pfam" id="PF17389">
    <property type="entry name" value="Bac_rhamnosid6H"/>
    <property type="match status" value="1"/>
</dbReference>
<dbReference type="InterPro" id="IPR035398">
    <property type="entry name" value="Bac_rhamnosid_C"/>
</dbReference>
<feature type="domain" description="Alpha-L-rhamnosidase six-hairpin glycosidase" evidence="6">
    <location>
        <begin position="289"/>
        <end position="634"/>
    </location>
</feature>
<keyword evidence="3 8" id="KW-0378">Hydrolase</keyword>
<dbReference type="Pfam" id="PF05592">
    <property type="entry name" value="Bac_rhamnosid"/>
    <property type="match status" value="1"/>
</dbReference>
<evidence type="ECO:0000256" key="1">
    <source>
        <dbReference type="ARBA" id="ARBA00001445"/>
    </source>
</evidence>
<comment type="caution">
    <text evidence="8">The sequence shown here is derived from an EMBL/GenBank/DDBJ whole genome shotgun (WGS) entry which is preliminary data.</text>
</comment>
<dbReference type="EMBL" id="DXCF01000027">
    <property type="protein sequence ID" value="HIZ09852.1"/>
    <property type="molecule type" value="Genomic_DNA"/>
</dbReference>
<feature type="domain" description="Alpha-L-rhamnosidase C-terminal" evidence="7">
    <location>
        <begin position="636"/>
        <end position="707"/>
    </location>
</feature>
<dbReference type="Pfam" id="PF08531">
    <property type="entry name" value="Bac_rhamnosid_N"/>
    <property type="match status" value="1"/>
</dbReference>
<accession>A0A9D2II12</accession>
<dbReference type="GO" id="GO:0030596">
    <property type="term" value="F:alpha-L-rhamnosidase activity"/>
    <property type="evidence" value="ECO:0007669"/>
    <property type="project" value="UniProtKB-EC"/>
</dbReference>
<evidence type="ECO:0000259" key="6">
    <source>
        <dbReference type="Pfam" id="PF17389"/>
    </source>
</evidence>
<dbReference type="InterPro" id="IPR035396">
    <property type="entry name" value="Bac_rhamnosid6H"/>
</dbReference>
<proteinExistence type="predicted"/>
<dbReference type="InterPro" id="IPR016007">
    <property type="entry name" value="Alpha_rhamnosid"/>
</dbReference>
<dbReference type="GO" id="GO:0005975">
    <property type="term" value="P:carbohydrate metabolic process"/>
    <property type="evidence" value="ECO:0007669"/>
    <property type="project" value="InterPro"/>
</dbReference>
<reference evidence="8" key="2">
    <citation type="submission" date="2021-04" db="EMBL/GenBank/DDBJ databases">
        <authorList>
            <person name="Gilroy R."/>
        </authorList>
    </citation>
    <scope>NUCLEOTIDE SEQUENCE</scope>
    <source>
        <strain evidence="8">CHK192-19661</strain>
    </source>
</reference>
<evidence type="ECO:0000256" key="3">
    <source>
        <dbReference type="ARBA" id="ARBA00022801"/>
    </source>
</evidence>
<dbReference type="InterPro" id="IPR012341">
    <property type="entry name" value="6hp_glycosidase-like_sf"/>
</dbReference>
<feature type="domain" description="Alpha-L-rhamnosidase concanavalin-like" evidence="4">
    <location>
        <begin position="189"/>
        <end position="282"/>
    </location>
</feature>
<dbReference type="AlphaFoldDB" id="A0A9D2II12"/>
<dbReference type="PANTHER" id="PTHR33307:SF6">
    <property type="entry name" value="ALPHA-RHAMNOSIDASE (EUROFUNG)-RELATED"/>
    <property type="match status" value="1"/>
</dbReference>
<dbReference type="InterPro" id="IPR008928">
    <property type="entry name" value="6-hairpin_glycosidase_sf"/>
</dbReference>
<dbReference type="Proteomes" id="UP000824025">
    <property type="component" value="Unassembled WGS sequence"/>
</dbReference>
<feature type="domain" description="Bacterial alpha-L-rhamnosidase N-terminal" evidence="5">
    <location>
        <begin position="27"/>
        <end position="155"/>
    </location>
</feature>
<gene>
    <name evidence="8" type="ORF">H9726_05105</name>
</gene>
<dbReference type="SUPFAM" id="SSF48208">
    <property type="entry name" value="Six-hairpin glycosidases"/>
    <property type="match status" value="1"/>
</dbReference>
<dbReference type="PANTHER" id="PTHR33307">
    <property type="entry name" value="ALPHA-RHAMNOSIDASE (EUROFUNG)"/>
    <property type="match status" value="1"/>
</dbReference>
<organism evidence="8 9">
    <name type="scientific">Candidatus Borkfalkia avicola</name>
    <dbReference type="NCBI Taxonomy" id="2838503"/>
    <lineage>
        <taxon>Bacteria</taxon>
        <taxon>Bacillati</taxon>
        <taxon>Bacillota</taxon>
        <taxon>Clostridia</taxon>
        <taxon>Christensenellales</taxon>
        <taxon>Christensenellaceae</taxon>
        <taxon>Candidatus Borkfalkia</taxon>
    </lineage>
</organism>
<dbReference type="Gene3D" id="2.60.420.10">
    <property type="entry name" value="Maltose phosphorylase, domain 3"/>
    <property type="match status" value="1"/>
</dbReference>
<dbReference type="Gene3D" id="2.60.120.260">
    <property type="entry name" value="Galactose-binding domain-like"/>
    <property type="match status" value="2"/>
</dbReference>
<comment type="catalytic activity">
    <reaction evidence="1">
        <text>Hydrolysis of terminal non-reducing alpha-L-rhamnose residues in alpha-L-rhamnosides.</text>
        <dbReference type="EC" id="3.2.1.40"/>
    </reaction>
</comment>
<dbReference type="Gene3D" id="1.50.10.10">
    <property type="match status" value="1"/>
</dbReference>